<sequence length="396" mass="45157">MKKILLLLISFLAPFSVSLAQEHRTVIISLDGCRWDYPEMYDTPFLDNLAQDGVKAIMQPSFPSVTFPNHYTLATGLVPDHHGIIANKFLDKKSGLVFSLGDKTTKMDPRFWGGEPVWITAKRQGKRVGVVYWPGSDVAIQGTYPDIYYNYEQKPLLTYVERIAEIERMLKMPEDKRPQLIMAYFDEPDHSGHTYGPESRQTRMQVETLDCLLGQLWKDIQKMPDGKNVNLIVTADHGMDRNSNERIINLAHYLDKSWYKNIAMGFPTMIYTIKGCENKILKALSKVPHIRAWRKSEMPAYLNYGTNENIADIVVTTDIGWVPSDRDEVLAGNHGFDPTYSDMHVLFRAAGPDFKKGYVKDKVFKNVDVYPLLNYLLSIKPAANDGNLSEVKDLLK</sequence>
<dbReference type="CDD" id="cd16018">
    <property type="entry name" value="Enpp"/>
    <property type="match status" value="1"/>
</dbReference>
<name>A0AA90VL59_9BACT</name>
<evidence type="ECO:0000313" key="3">
    <source>
        <dbReference type="Proteomes" id="UP000421283"/>
    </source>
</evidence>
<dbReference type="PANTHER" id="PTHR10151">
    <property type="entry name" value="ECTONUCLEOTIDE PYROPHOSPHATASE/PHOSPHODIESTERASE"/>
    <property type="match status" value="1"/>
</dbReference>
<comment type="caution">
    <text evidence="2">The sequence shown here is derived from an EMBL/GenBank/DDBJ whole genome shotgun (WGS) entry which is preliminary data.</text>
</comment>
<organism evidence="2 3">
    <name type="scientific">Segatella copri</name>
    <dbReference type="NCBI Taxonomy" id="165179"/>
    <lineage>
        <taxon>Bacteria</taxon>
        <taxon>Pseudomonadati</taxon>
        <taxon>Bacteroidota</taxon>
        <taxon>Bacteroidia</taxon>
        <taxon>Bacteroidales</taxon>
        <taxon>Prevotellaceae</taxon>
        <taxon>Segatella</taxon>
    </lineage>
</organism>
<reference evidence="3" key="1">
    <citation type="submission" date="2019-09" db="EMBL/GenBank/DDBJ databases">
        <title>Distinct polysaccharide growth profiles of human intestinal Prevotella copri isolates.</title>
        <authorList>
            <person name="Fehlner-Peach H."/>
            <person name="Magnabosco C."/>
            <person name="Raghavan V."/>
            <person name="Scher J.U."/>
            <person name="Tett A."/>
            <person name="Cox L.M."/>
            <person name="Gottsegen C."/>
            <person name="Watters A."/>
            <person name="Wiltshire- Gordon J.D."/>
            <person name="Segata N."/>
            <person name="Bonneau R."/>
            <person name="Littman D.R."/>
        </authorList>
    </citation>
    <scope>NUCLEOTIDE SEQUENCE [LARGE SCALE GENOMIC DNA]</scope>
    <source>
        <strain evidence="3">iAU3127</strain>
    </source>
</reference>
<dbReference type="Pfam" id="PF01663">
    <property type="entry name" value="Phosphodiest"/>
    <property type="match status" value="1"/>
</dbReference>
<dbReference type="SUPFAM" id="SSF53649">
    <property type="entry name" value="Alkaline phosphatase-like"/>
    <property type="match status" value="1"/>
</dbReference>
<evidence type="ECO:0000256" key="1">
    <source>
        <dbReference type="SAM" id="SignalP"/>
    </source>
</evidence>
<dbReference type="AlphaFoldDB" id="A0AA90VL59"/>
<dbReference type="EMBL" id="VZAP01000081">
    <property type="protein sequence ID" value="MQO92305.1"/>
    <property type="molecule type" value="Genomic_DNA"/>
</dbReference>
<dbReference type="Gene3D" id="3.40.720.10">
    <property type="entry name" value="Alkaline Phosphatase, subunit A"/>
    <property type="match status" value="1"/>
</dbReference>
<dbReference type="PANTHER" id="PTHR10151:SF120">
    <property type="entry name" value="BIS(5'-ADENOSYL)-TRIPHOSPHATASE"/>
    <property type="match status" value="1"/>
</dbReference>
<dbReference type="InterPro" id="IPR002591">
    <property type="entry name" value="Phosphodiest/P_Trfase"/>
</dbReference>
<feature type="signal peptide" evidence="1">
    <location>
        <begin position="1"/>
        <end position="20"/>
    </location>
</feature>
<gene>
    <name evidence="2" type="ORF">F7D31_06420</name>
</gene>
<dbReference type="InterPro" id="IPR017850">
    <property type="entry name" value="Alkaline_phosphatase_core_sf"/>
</dbReference>
<feature type="chain" id="PRO_5041708291" evidence="1">
    <location>
        <begin position="21"/>
        <end position="396"/>
    </location>
</feature>
<dbReference type="Gene3D" id="3.30.1360.180">
    <property type="match status" value="1"/>
</dbReference>
<evidence type="ECO:0000313" key="2">
    <source>
        <dbReference type="EMBL" id="MQO92305.1"/>
    </source>
</evidence>
<dbReference type="GO" id="GO:0016787">
    <property type="term" value="F:hydrolase activity"/>
    <property type="evidence" value="ECO:0007669"/>
    <property type="project" value="UniProtKB-ARBA"/>
</dbReference>
<proteinExistence type="predicted"/>
<keyword evidence="1" id="KW-0732">Signal</keyword>
<accession>A0AA90VL59</accession>
<protein>
    <submittedName>
        <fullName evidence="2">Alkaline phosphatase family protein</fullName>
    </submittedName>
</protein>
<dbReference type="Proteomes" id="UP000421283">
    <property type="component" value="Unassembled WGS sequence"/>
</dbReference>